<protein>
    <recommendedName>
        <fullName evidence="9">G-protein coupled receptors family 1 profile domain-containing protein</fullName>
    </recommendedName>
</protein>
<dbReference type="Gene3D" id="1.20.1070.10">
    <property type="entry name" value="Rhodopsin 7-helix transmembrane proteins"/>
    <property type="match status" value="1"/>
</dbReference>
<evidence type="ECO:0008006" key="9">
    <source>
        <dbReference type="Google" id="ProtNLM"/>
    </source>
</evidence>
<dbReference type="SMART" id="SM01381">
    <property type="entry name" value="7TM_GPCR_Srsx"/>
    <property type="match status" value="1"/>
</dbReference>
<reference evidence="7 8" key="1">
    <citation type="submission" date="2024-10" db="EMBL/GenBank/DDBJ databases">
        <authorList>
            <person name="Kim D."/>
        </authorList>
    </citation>
    <scope>NUCLEOTIDE SEQUENCE [LARGE SCALE GENOMIC DNA]</scope>
    <source>
        <strain evidence="7">BH-2024</strain>
    </source>
</reference>
<dbReference type="AlphaFoldDB" id="A0ABD2I358"/>
<dbReference type="PANTHER" id="PTHR23360:SF5">
    <property type="entry name" value="G-PROTEIN COUPLED RECEPTORS FAMILY 1 PROFILE DOMAIN-CONTAINING PROTEIN"/>
    <property type="match status" value="1"/>
</dbReference>
<dbReference type="InterPro" id="IPR019424">
    <property type="entry name" value="7TM_GPCR_Srsx"/>
</dbReference>
<feature type="transmembrane region" description="Helical" evidence="6">
    <location>
        <begin position="307"/>
        <end position="327"/>
    </location>
</feature>
<keyword evidence="3 6" id="KW-1133">Transmembrane helix</keyword>
<sequence>MALGPRKLIKDGDNKSSQRQRSHQFEIPEIPTKNSENFGESEANKQRLKSVQMKVGVPNEKAMKCIWKRKNLGQIQLGTTEKLGRGKVSPTTSSSANGRLDLCDRRPDSRSQPPFHRGETDVKFGPRIFYRGGKCRKEPDRGVLGDGRRHKLNSPTTSRMPNEHERQGTPFLGGSFRGTVNYFLALCCFFELIHQPAHFLFVYTAFSGQNFIEYRLAVKITFIPWFGIAEVFPMMFFTGIDRLIAIVFAEMHNKCKIRLYLTTVTVICILLGFDLLITLYQLMNLYGDQMITGCITDFIKSPSRQNITLFCFTIMTIVVYLFLGVLIKIKSSGLPSADQINRGTFRALFCIIAVNVGGYFISSFYTNLIESSISSPITAWFGQVIAGIPLNIGAAANGPILYLTSTDYRQAFQTQFPFVFKRISNQNQVAPLQQNGRPMQLITTNAHLVAVVA</sequence>
<feature type="region of interest" description="Disordered" evidence="5">
    <location>
        <begin position="81"/>
        <end position="120"/>
    </location>
</feature>
<evidence type="ECO:0000256" key="5">
    <source>
        <dbReference type="SAM" id="MobiDB-lite"/>
    </source>
</evidence>
<dbReference type="Pfam" id="PF10320">
    <property type="entry name" value="7TM_GPCR_Srsx"/>
    <property type="match status" value="1"/>
</dbReference>
<dbReference type="InterPro" id="IPR047130">
    <property type="entry name" value="7TM_GPCR_Srsx_nematod"/>
</dbReference>
<feature type="transmembrane region" description="Helical" evidence="6">
    <location>
        <begin position="259"/>
        <end position="280"/>
    </location>
</feature>
<evidence type="ECO:0000256" key="6">
    <source>
        <dbReference type="SAM" id="Phobius"/>
    </source>
</evidence>
<dbReference type="Proteomes" id="UP001620626">
    <property type="component" value="Unassembled WGS sequence"/>
</dbReference>
<gene>
    <name evidence="7" type="ORF">niasHT_038590</name>
</gene>
<evidence type="ECO:0000256" key="4">
    <source>
        <dbReference type="ARBA" id="ARBA00023136"/>
    </source>
</evidence>
<evidence type="ECO:0000256" key="1">
    <source>
        <dbReference type="ARBA" id="ARBA00004370"/>
    </source>
</evidence>
<evidence type="ECO:0000256" key="3">
    <source>
        <dbReference type="ARBA" id="ARBA00022989"/>
    </source>
</evidence>
<evidence type="ECO:0000256" key="2">
    <source>
        <dbReference type="ARBA" id="ARBA00022692"/>
    </source>
</evidence>
<proteinExistence type="predicted"/>
<keyword evidence="4 6" id="KW-0472">Membrane</keyword>
<feature type="transmembrane region" description="Helical" evidence="6">
    <location>
        <begin position="223"/>
        <end position="247"/>
    </location>
</feature>
<feature type="transmembrane region" description="Helical" evidence="6">
    <location>
        <begin position="347"/>
        <end position="365"/>
    </location>
</feature>
<dbReference type="EMBL" id="JBICBT010001317">
    <property type="protein sequence ID" value="KAL3073452.1"/>
    <property type="molecule type" value="Genomic_DNA"/>
</dbReference>
<dbReference type="PANTHER" id="PTHR23360">
    <property type="entry name" value="G-PROTEIN COUPLED RECEPTORS FAMILY 1 PROFILE DOMAIN-CONTAINING PROTEIN-RELATED"/>
    <property type="match status" value="1"/>
</dbReference>
<comment type="subcellular location">
    <subcellularLocation>
        <location evidence="1">Membrane</location>
    </subcellularLocation>
</comment>
<dbReference type="GO" id="GO:0016020">
    <property type="term" value="C:membrane"/>
    <property type="evidence" value="ECO:0007669"/>
    <property type="project" value="UniProtKB-SubCell"/>
</dbReference>
<dbReference type="SUPFAM" id="SSF81321">
    <property type="entry name" value="Family A G protein-coupled receptor-like"/>
    <property type="match status" value="1"/>
</dbReference>
<keyword evidence="2 6" id="KW-0812">Transmembrane</keyword>
<feature type="transmembrane region" description="Helical" evidence="6">
    <location>
        <begin position="377"/>
        <end position="403"/>
    </location>
</feature>
<comment type="caution">
    <text evidence="7">The sequence shown here is derived from an EMBL/GenBank/DDBJ whole genome shotgun (WGS) entry which is preliminary data.</text>
</comment>
<feature type="transmembrane region" description="Helical" evidence="6">
    <location>
        <begin position="182"/>
        <end position="203"/>
    </location>
</feature>
<evidence type="ECO:0000313" key="8">
    <source>
        <dbReference type="Proteomes" id="UP001620626"/>
    </source>
</evidence>
<feature type="region of interest" description="Disordered" evidence="5">
    <location>
        <begin position="140"/>
        <end position="165"/>
    </location>
</feature>
<evidence type="ECO:0000313" key="7">
    <source>
        <dbReference type="EMBL" id="KAL3073452.1"/>
    </source>
</evidence>
<accession>A0ABD2I358</accession>
<feature type="region of interest" description="Disordered" evidence="5">
    <location>
        <begin position="1"/>
        <end position="46"/>
    </location>
</feature>
<organism evidence="7 8">
    <name type="scientific">Heterodera trifolii</name>
    <dbReference type="NCBI Taxonomy" id="157864"/>
    <lineage>
        <taxon>Eukaryota</taxon>
        <taxon>Metazoa</taxon>
        <taxon>Ecdysozoa</taxon>
        <taxon>Nematoda</taxon>
        <taxon>Chromadorea</taxon>
        <taxon>Rhabditida</taxon>
        <taxon>Tylenchina</taxon>
        <taxon>Tylenchomorpha</taxon>
        <taxon>Tylenchoidea</taxon>
        <taxon>Heteroderidae</taxon>
        <taxon>Heteroderinae</taxon>
        <taxon>Heterodera</taxon>
    </lineage>
</organism>
<name>A0ABD2I358_9BILA</name>
<keyword evidence="8" id="KW-1185">Reference proteome</keyword>
<dbReference type="InterPro" id="IPR000276">
    <property type="entry name" value="GPCR_Rhodpsn"/>
</dbReference>